<dbReference type="InParanoid" id="B4MYS4"/>
<dbReference type="OMA" id="PRIMQQQ"/>
<keyword evidence="3" id="KW-1185">Reference proteome</keyword>
<evidence type="ECO:0000256" key="1">
    <source>
        <dbReference type="SAM" id="MobiDB-lite"/>
    </source>
</evidence>
<name>B4MYS4_DROWI</name>
<evidence type="ECO:0000313" key="2">
    <source>
        <dbReference type="EMBL" id="EDW77263.1"/>
    </source>
</evidence>
<dbReference type="KEGG" id="dwi:6643455"/>
<proteinExistence type="predicted"/>
<dbReference type="Proteomes" id="UP000007798">
    <property type="component" value="Unassembled WGS sequence"/>
</dbReference>
<dbReference type="HOGENOM" id="CLU_3016342_0_0_1"/>
<dbReference type="PhylomeDB" id="B4MYS4"/>
<evidence type="ECO:0000313" key="3">
    <source>
        <dbReference type="Proteomes" id="UP000007798"/>
    </source>
</evidence>
<dbReference type="AlphaFoldDB" id="B4MYS4"/>
<sequence>MKMSSPRIMQQQHQKRSSKSSNSSRVSMTTSTAEENLIESKLFSWMRLFRFASLLCRAE</sequence>
<reference evidence="2 3" key="1">
    <citation type="journal article" date="2007" name="Nature">
        <title>Evolution of genes and genomes on the Drosophila phylogeny.</title>
        <authorList>
            <consortium name="Drosophila 12 Genomes Consortium"/>
            <person name="Clark A.G."/>
            <person name="Eisen M.B."/>
            <person name="Smith D.R."/>
            <person name="Bergman C.M."/>
            <person name="Oliver B."/>
            <person name="Markow T.A."/>
            <person name="Kaufman T.C."/>
            <person name="Kellis M."/>
            <person name="Gelbart W."/>
            <person name="Iyer V.N."/>
            <person name="Pollard D.A."/>
            <person name="Sackton T.B."/>
            <person name="Larracuente A.M."/>
            <person name="Singh N.D."/>
            <person name="Abad J.P."/>
            <person name="Abt D.N."/>
            <person name="Adryan B."/>
            <person name="Aguade M."/>
            <person name="Akashi H."/>
            <person name="Anderson W.W."/>
            <person name="Aquadro C.F."/>
            <person name="Ardell D.H."/>
            <person name="Arguello R."/>
            <person name="Artieri C.G."/>
            <person name="Barbash D.A."/>
            <person name="Barker D."/>
            <person name="Barsanti P."/>
            <person name="Batterham P."/>
            <person name="Batzoglou S."/>
            <person name="Begun D."/>
            <person name="Bhutkar A."/>
            <person name="Blanco E."/>
            <person name="Bosak S.A."/>
            <person name="Bradley R.K."/>
            <person name="Brand A.D."/>
            <person name="Brent M.R."/>
            <person name="Brooks A.N."/>
            <person name="Brown R.H."/>
            <person name="Butlin R.K."/>
            <person name="Caggese C."/>
            <person name="Calvi B.R."/>
            <person name="Bernardo de Carvalho A."/>
            <person name="Caspi A."/>
            <person name="Castrezana S."/>
            <person name="Celniker S.E."/>
            <person name="Chang J.L."/>
            <person name="Chapple C."/>
            <person name="Chatterji S."/>
            <person name="Chinwalla A."/>
            <person name="Civetta A."/>
            <person name="Clifton S.W."/>
            <person name="Comeron J.M."/>
            <person name="Costello J.C."/>
            <person name="Coyne J.A."/>
            <person name="Daub J."/>
            <person name="David R.G."/>
            <person name="Delcher A.L."/>
            <person name="Delehaunty K."/>
            <person name="Do C.B."/>
            <person name="Ebling H."/>
            <person name="Edwards K."/>
            <person name="Eickbush T."/>
            <person name="Evans J.D."/>
            <person name="Filipski A."/>
            <person name="Findeiss S."/>
            <person name="Freyhult E."/>
            <person name="Fulton L."/>
            <person name="Fulton R."/>
            <person name="Garcia A.C."/>
            <person name="Gardiner A."/>
            <person name="Garfield D.A."/>
            <person name="Garvin B.E."/>
            <person name="Gibson G."/>
            <person name="Gilbert D."/>
            <person name="Gnerre S."/>
            <person name="Godfrey J."/>
            <person name="Good R."/>
            <person name="Gotea V."/>
            <person name="Gravely B."/>
            <person name="Greenberg A.J."/>
            <person name="Griffiths-Jones S."/>
            <person name="Gross S."/>
            <person name="Guigo R."/>
            <person name="Gustafson E.A."/>
            <person name="Haerty W."/>
            <person name="Hahn M.W."/>
            <person name="Halligan D.L."/>
            <person name="Halpern A.L."/>
            <person name="Halter G.M."/>
            <person name="Han M.V."/>
            <person name="Heger A."/>
            <person name="Hillier L."/>
            <person name="Hinrichs A.S."/>
            <person name="Holmes I."/>
            <person name="Hoskins R.A."/>
            <person name="Hubisz M.J."/>
            <person name="Hultmark D."/>
            <person name="Huntley M.A."/>
            <person name="Jaffe D.B."/>
            <person name="Jagadeeshan S."/>
            <person name="Jeck W.R."/>
            <person name="Johnson J."/>
            <person name="Jones C.D."/>
            <person name="Jordan W.C."/>
            <person name="Karpen G.H."/>
            <person name="Kataoka E."/>
            <person name="Keightley P.D."/>
            <person name="Kheradpour P."/>
            <person name="Kirkness E.F."/>
            <person name="Koerich L.B."/>
            <person name="Kristiansen K."/>
            <person name="Kudrna D."/>
            <person name="Kulathinal R.J."/>
            <person name="Kumar S."/>
            <person name="Kwok R."/>
            <person name="Lander E."/>
            <person name="Langley C.H."/>
            <person name="Lapoint R."/>
            <person name="Lazzaro B.P."/>
            <person name="Lee S.J."/>
            <person name="Levesque L."/>
            <person name="Li R."/>
            <person name="Lin C.F."/>
            <person name="Lin M.F."/>
            <person name="Lindblad-Toh K."/>
            <person name="Llopart A."/>
            <person name="Long M."/>
            <person name="Low L."/>
            <person name="Lozovsky E."/>
            <person name="Lu J."/>
            <person name="Luo M."/>
            <person name="Machado C.A."/>
            <person name="Makalowski W."/>
            <person name="Marzo M."/>
            <person name="Matsuda M."/>
            <person name="Matzkin L."/>
            <person name="McAllister B."/>
            <person name="McBride C.S."/>
            <person name="McKernan B."/>
            <person name="McKernan K."/>
            <person name="Mendez-Lago M."/>
            <person name="Minx P."/>
            <person name="Mollenhauer M.U."/>
            <person name="Montooth K."/>
            <person name="Mount S.M."/>
            <person name="Mu X."/>
            <person name="Myers E."/>
            <person name="Negre B."/>
            <person name="Newfeld S."/>
            <person name="Nielsen R."/>
            <person name="Noor M.A."/>
            <person name="O'Grady P."/>
            <person name="Pachter L."/>
            <person name="Papaceit M."/>
            <person name="Parisi M.J."/>
            <person name="Parisi M."/>
            <person name="Parts L."/>
            <person name="Pedersen J.S."/>
            <person name="Pesole G."/>
            <person name="Phillippy A.M."/>
            <person name="Ponting C.P."/>
            <person name="Pop M."/>
            <person name="Porcelli D."/>
            <person name="Powell J.R."/>
            <person name="Prohaska S."/>
            <person name="Pruitt K."/>
            <person name="Puig M."/>
            <person name="Quesneville H."/>
            <person name="Ram K.R."/>
            <person name="Rand D."/>
            <person name="Rasmussen M.D."/>
            <person name="Reed L.K."/>
            <person name="Reenan R."/>
            <person name="Reily A."/>
            <person name="Remington K.A."/>
            <person name="Rieger T.T."/>
            <person name="Ritchie M.G."/>
            <person name="Robin C."/>
            <person name="Rogers Y.H."/>
            <person name="Rohde C."/>
            <person name="Rozas J."/>
            <person name="Rubenfield M.J."/>
            <person name="Ruiz A."/>
            <person name="Russo S."/>
            <person name="Salzberg S.L."/>
            <person name="Sanchez-Gracia A."/>
            <person name="Saranga D.J."/>
            <person name="Sato H."/>
            <person name="Schaeffer S.W."/>
            <person name="Schatz M.C."/>
            <person name="Schlenke T."/>
            <person name="Schwartz R."/>
            <person name="Segarra C."/>
            <person name="Singh R.S."/>
            <person name="Sirot L."/>
            <person name="Sirota M."/>
            <person name="Sisneros N.B."/>
            <person name="Smith C.D."/>
            <person name="Smith T.F."/>
            <person name="Spieth J."/>
            <person name="Stage D.E."/>
            <person name="Stark A."/>
            <person name="Stephan W."/>
            <person name="Strausberg R.L."/>
            <person name="Strempel S."/>
            <person name="Sturgill D."/>
            <person name="Sutton G."/>
            <person name="Sutton G.G."/>
            <person name="Tao W."/>
            <person name="Teichmann S."/>
            <person name="Tobari Y.N."/>
            <person name="Tomimura Y."/>
            <person name="Tsolas J.M."/>
            <person name="Valente V.L."/>
            <person name="Venter E."/>
            <person name="Venter J.C."/>
            <person name="Vicario S."/>
            <person name="Vieira F.G."/>
            <person name="Vilella A.J."/>
            <person name="Villasante A."/>
            <person name="Walenz B."/>
            <person name="Wang J."/>
            <person name="Wasserman M."/>
            <person name="Watts T."/>
            <person name="Wilson D."/>
            <person name="Wilson R.K."/>
            <person name="Wing R.A."/>
            <person name="Wolfner M.F."/>
            <person name="Wong A."/>
            <person name="Wong G.K."/>
            <person name="Wu C.I."/>
            <person name="Wu G."/>
            <person name="Yamamoto D."/>
            <person name="Yang H.P."/>
            <person name="Yang S.P."/>
            <person name="Yorke J.A."/>
            <person name="Yoshida K."/>
            <person name="Zdobnov E."/>
            <person name="Zhang P."/>
            <person name="Zhang Y."/>
            <person name="Zimin A.V."/>
            <person name="Baldwin J."/>
            <person name="Abdouelleil A."/>
            <person name="Abdulkadir J."/>
            <person name="Abebe A."/>
            <person name="Abera B."/>
            <person name="Abreu J."/>
            <person name="Acer S.C."/>
            <person name="Aftuck L."/>
            <person name="Alexander A."/>
            <person name="An P."/>
            <person name="Anderson E."/>
            <person name="Anderson S."/>
            <person name="Arachi H."/>
            <person name="Azer M."/>
            <person name="Bachantsang P."/>
            <person name="Barry A."/>
            <person name="Bayul T."/>
            <person name="Berlin A."/>
            <person name="Bessette D."/>
            <person name="Bloom T."/>
            <person name="Blye J."/>
            <person name="Boguslavskiy L."/>
            <person name="Bonnet C."/>
            <person name="Boukhgalter B."/>
            <person name="Bourzgui I."/>
            <person name="Brown A."/>
            <person name="Cahill P."/>
            <person name="Channer S."/>
            <person name="Cheshatsang Y."/>
            <person name="Chuda L."/>
            <person name="Citroen M."/>
            <person name="Collymore A."/>
            <person name="Cooke P."/>
            <person name="Costello M."/>
            <person name="D'Aco K."/>
            <person name="Daza R."/>
            <person name="De Haan G."/>
            <person name="DeGray S."/>
            <person name="DeMaso C."/>
            <person name="Dhargay N."/>
            <person name="Dooley K."/>
            <person name="Dooley E."/>
            <person name="Doricent M."/>
            <person name="Dorje P."/>
            <person name="Dorjee K."/>
            <person name="Dupes A."/>
            <person name="Elong R."/>
            <person name="Falk J."/>
            <person name="Farina A."/>
            <person name="Faro S."/>
            <person name="Ferguson D."/>
            <person name="Fisher S."/>
            <person name="Foley C.D."/>
            <person name="Franke A."/>
            <person name="Friedrich D."/>
            <person name="Gadbois L."/>
            <person name="Gearin G."/>
            <person name="Gearin C.R."/>
            <person name="Giannoukos G."/>
            <person name="Goode T."/>
            <person name="Graham J."/>
            <person name="Grandbois E."/>
            <person name="Grewal S."/>
            <person name="Gyaltsen K."/>
            <person name="Hafez N."/>
            <person name="Hagos B."/>
            <person name="Hall J."/>
            <person name="Henson C."/>
            <person name="Hollinger A."/>
            <person name="Honan T."/>
            <person name="Huard M.D."/>
            <person name="Hughes L."/>
            <person name="Hurhula B."/>
            <person name="Husby M.E."/>
            <person name="Kamat A."/>
            <person name="Kanga B."/>
            <person name="Kashin S."/>
            <person name="Khazanovich D."/>
            <person name="Kisner P."/>
            <person name="Lance K."/>
            <person name="Lara M."/>
            <person name="Lee W."/>
            <person name="Lennon N."/>
            <person name="Letendre F."/>
            <person name="LeVine R."/>
            <person name="Lipovsky A."/>
            <person name="Liu X."/>
            <person name="Liu J."/>
            <person name="Liu S."/>
            <person name="Lokyitsang T."/>
            <person name="Lokyitsang Y."/>
            <person name="Lubonja R."/>
            <person name="Lui A."/>
            <person name="MacDonald P."/>
            <person name="Magnisalis V."/>
            <person name="Maru K."/>
            <person name="Matthews C."/>
            <person name="McCusker W."/>
            <person name="McDonough S."/>
            <person name="Mehta T."/>
            <person name="Meldrim J."/>
            <person name="Meneus L."/>
            <person name="Mihai O."/>
            <person name="Mihalev A."/>
            <person name="Mihova T."/>
            <person name="Mittelman R."/>
            <person name="Mlenga V."/>
            <person name="Montmayeur A."/>
            <person name="Mulrain L."/>
            <person name="Navidi A."/>
            <person name="Naylor J."/>
            <person name="Negash T."/>
            <person name="Nguyen T."/>
            <person name="Nguyen N."/>
            <person name="Nicol R."/>
            <person name="Norbu C."/>
            <person name="Norbu N."/>
            <person name="Novod N."/>
            <person name="O'Neill B."/>
            <person name="Osman S."/>
            <person name="Markiewicz E."/>
            <person name="Oyono O.L."/>
            <person name="Patti C."/>
            <person name="Phunkhang P."/>
            <person name="Pierre F."/>
            <person name="Priest M."/>
            <person name="Raghuraman S."/>
            <person name="Rege F."/>
            <person name="Reyes R."/>
            <person name="Rise C."/>
            <person name="Rogov P."/>
            <person name="Ross K."/>
            <person name="Ryan E."/>
            <person name="Settipalli S."/>
            <person name="Shea T."/>
            <person name="Sherpa N."/>
            <person name="Shi L."/>
            <person name="Shih D."/>
            <person name="Sparrow T."/>
            <person name="Spaulding J."/>
            <person name="Stalker J."/>
            <person name="Stange-Thomann N."/>
            <person name="Stavropoulos S."/>
            <person name="Stone C."/>
            <person name="Strader C."/>
            <person name="Tesfaye S."/>
            <person name="Thomson T."/>
            <person name="Thoulutsang Y."/>
            <person name="Thoulutsang D."/>
            <person name="Topham K."/>
            <person name="Topping I."/>
            <person name="Tsamla T."/>
            <person name="Vassiliev H."/>
            <person name="Vo A."/>
            <person name="Wangchuk T."/>
            <person name="Wangdi T."/>
            <person name="Weiand M."/>
            <person name="Wilkinson J."/>
            <person name="Wilson A."/>
            <person name="Yadav S."/>
            <person name="Young G."/>
            <person name="Yu Q."/>
            <person name="Zembek L."/>
            <person name="Zhong D."/>
            <person name="Zimmer A."/>
            <person name="Zwirko Z."/>
            <person name="Jaffe D.B."/>
            <person name="Alvarez P."/>
            <person name="Brockman W."/>
            <person name="Butler J."/>
            <person name="Chin C."/>
            <person name="Gnerre S."/>
            <person name="Grabherr M."/>
            <person name="Kleber M."/>
            <person name="Mauceli E."/>
            <person name="MacCallum I."/>
        </authorList>
    </citation>
    <scope>NUCLEOTIDE SEQUENCE [LARGE SCALE GENOMIC DNA]</scope>
    <source>
        <strain evidence="3">Tucson 14030-0811.24</strain>
    </source>
</reference>
<feature type="region of interest" description="Disordered" evidence="1">
    <location>
        <begin position="1"/>
        <end position="32"/>
    </location>
</feature>
<dbReference type="EMBL" id="CH963913">
    <property type="protein sequence ID" value="EDW77263.1"/>
    <property type="molecule type" value="Genomic_DNA"/>
</dbReference>
<accession>B4MYS4</accession>
<gene>
    <name evidence="2" type="primary">Dwil\GK18179</name>
    <name evidence="2" type="ORF">Dwil_GK18179</name>
</gene>
<dbReference type="STRING" id="7260.B4MYS4"/>
<feature type="compositionally biased region" description="Low complexity" evidence="1">
    <location>
        <begin position="19"/>
        <end position="32"/>
    </location>
</feature>
<dbReference type="FunCoup" id="B4MYS4">
    <property type="interactions" value="2"/>
</dbReference>
<organism evidence="2 3">
    <name type="scientific">Drosophila willistoni</name>
    <name type="common">Fruit fly</name>
    <dbReference type="NCBI Taxonomy" id="7260"/>
    <lineage>
        <taxon>Eukaryota</taxon>
        <taxon>Metazoa</taxon>
        <taxon>Ecdysozoa</taxon>
        <taxon>Arthropoda</taxon>
        <taxon>Hexapoda</taxon>
        <taxon>Insecta</taxon>
        <taxon>Pterygota</taxon>
        <taxon>Neoptera</taxon>
        <taxon>Endopterygota</taxon>
        <taxon>Diptera</taxon>
        <taxon>Brachycera</taxon>
        <taxon>Muscomorpha</taxon>
        <taxon>Ephydroidea</taxon>
        <taxon>Drosophilidae</taxon>
        <taxon>Drosophila</taxon>
        <taxon>Sophophora</taxon>
    </lineage>
</organism>
<protein>
    <submittedName>
        <fullName evidence="2">Uncharacterized protein</fullName>
    </submittedName>
</protein>